<sequence length="156" mass="16709">MQNADKRRRSRRPVATYRDYVAAQGAVDRLSDGGFPVERLTIVAEGLRFEERVMGRKGYGRAALEGLGAGALPGALIGFLFGLFSLVDPLVSGVALALYGLLFGALLGGVIGVVFHALSGGRRDFSSVGSITAERYSIFADEEVAESAERRLSREQ</sequence>
<keyword evidence="1" id="KW-1133">Transmembrane helix</keyword>
<dbReference type="Pfam" id="PF11181">
    <property type="entry name" value="YflT"/>
    <property type="match status" value="1"/>
</dbReference>
<keyword evidence="1" id="KW-0472">Membrane</keyword>
<dbReference type="HOGENOM" id="CLU_070264_3_0_11"/>
<dbReference type="AlphaFoldDB" id="A0A023X2L3"/>
<evidence type="ECO:0000313" key="4">
    <source>
        <dbReference type="EMBL" id="MDX5893648.1"/>
    </source>
</evidence>
<gene>
    <name evidence="3" type="ORF">RradSPS_0957</name>
    <name evidence="4" type="ORF">SIL72_06350</name>
</gene>
<reference evidence="3 5" key="1">
    <citation type="submission" date="2014-03" db="EMBL/GenBank/DDBJ databases">
        <title>Complete genome sequence of the Radio-Resistant Rubrobacter radiotolerans RSPS-4.</title>
        <authorList>
            <person name="Egas C.C."/>
            <person name="Barroso C.C."/>
            <person name="Froufe H.J.C."/>
            <person name="Pacheco J.J."/>
            <person name="Albuquerque L.L."/>
            <person name="da Costa M.M.S."/>
        </authorList>
    </citation>
    <scope>NUCLEOTIDE SEQUENCE [LARGE SCALE GENOMIC DNA]</scope>
    <source>
        <strain evidence="3 5">RSPS-4</strain>
    </source>
</reference>
<proteinExistence type="predicted"/>
<dbReference type="RefSeq" id="WP_038681050.1">
    <property type="nucleotide sequence ID" value="NZ_CP007514.1"/>
</dbReference>
<dbReference type="InterPro" id="IPR025889">
    <property type="entry name" value="GSP17M-like_dom"/>
</dbReference>
<dbReference type="EMBL" id="JAWXXX010000001">
    <property type="protein sequence ID" value="MDX5893648.1"/>
    <property type="molecule type" value="Genomic_DNA"/>
</dbReference>
<dbReference type="KEGG" id="rrd:RradSPS_0957"/>
<dbReference type="STRING" id="42256.RradSPS_0957"/>
<feature type="transmembrane region" description="Helical" evidence="1">
    <location>
        <begin position="62"/>
        <end position="84"/>
    </location>
</feature>
<feature type="domain" description="General stress protein 17M-like" evidence="2">
    <location>
        <begin position="14"/>
        <end position="85"/>
    </location>
</feature>
<dbReference type="Proteomes" id="UP001281130">
    <property type="component" value="Unassembled WGS sequence"/>
</dbReference>
<protein>
    <submittedName>
        <fullName evidence="4">General stress protein</fullName>
    </submittedName>
</protein>
<name>A0A023X2L3_RUBRA</name>
<feature type="transmembrane region" description="Helical" evidence="1">
    <location>
        <begin position="96"/>
        <end position="118"/>
    </location>
</feature>
<reference evidence="4" key="2">
    <citation type="submission" date="2023-11" db="EMBL/GenBank/DDBJ databases">
        <title>MicrobeMod: A computational toolkit for identifying prokaryotic methylation and restriction-modification with nanopore sequencing.</title>
        <authorList>
            <person name="Crits-Christoph A."/>
            <person name="Kang S.C."/>
            <person name="Lee H."/>
            <person name="Ostrov N."/>
        </authorList>
    </citation>
    <scope>NUCLEOTIDE SEQUENCE</scope>
    <source>
        <strain evidence="4">ATCC 51242</strain>
    </source>
</reference>
<keyword evidence="5" id="KW-1185">Reference proteome</keyword>
<dbReference type="Proteomes" id="UP000025229">
    <property type="component" value="Chromosome"/>
</dbReference>
<accession>A0A023X2L3</accession>
<dbReference type="OrthoDB" id="3381462at2"/>
<evidence type="ECO:0000259" key="2">
    <source>
        <dbReference type="Pfam" id="PF11181"/>
    </source>
</evidence>
<evidence type="ECO:0000313" key="3">
    <source>
        <dbReference type="EMBL" id="AHY46240.1"/>
    </source>
</evidence>
<evidence type="ECO:0000313" key="5">
    <source>
        <dbReference type="Proteomes" id="UP000025229"/>
    </source>
</evidence>
<keyword evidence="1" id="KW-0812">Transmembrane</keyword>
<dbReference type="eggNOG" id="ENOG5032RS7">
    <property type="taxonomic scope" value="Bacteria"/>
</dbReference>
<organism evidence="3 5">
    <name type="scientific">Rubrobacter radiotolerans</name>
    <name type="common">Arthrobacter radiotolerans</name>
    <dbReference type="NCBI Taxonomy" id="42256"/>
    <lineage>
        <taxon>Bacteria</taxon>
        <taxon>Bacillati</taxon>
        <taxon>Actinomycetota</taxon>
        <taxon>Rubrobacteria</taxon>
        <taxon>Rubrobacterales</taxon>
        <taxon>Rubrobacteraceae</taxon>
        <taxon>Rubrobacter</taxon>
    </lineage>
</organism>
<dbReference type="EMBL" id="CP007514">
    <property type="protein sequence ID" value="AHY46240.1"/>
    <property type="molecule type" value="Genomic_DNA"/>
</dbReference>
<evidence type="ECO:0000256" key="1">
    <source>
        <dbReference type="SAM" id="Phobius"/>
    </source>
</evidence>